<organism evidence="1 2">
    <name type="scientific">Methylocella tundrae</name>
    <dbReference type="NCBI Taxonomy" id="227605"/>
    <lineage>
        <taxon>Bacteria</taxon>
        <taxon>Pseudomonadati</taxon>
        <taxon>Pseudomonadota</taxon>
        <taxon>Alphaproteobacteria</taxon>
        <taxon>Hyphomicrobiales</taxon>
        <taxon>Beijerinckiaceae</taxon>
        <taxon>Methylocella</taxon>
    </lineage>
</organism>
<protein>
    <submittedName>
        <fullName evidence="1">Uncharacterized protein</fullName>
    </submittedName>
</protein>
<proteinExistence type="predicted"/>
<dbReference type="KEGG" id="mtun:MTUNDRAET4_0264"/>
<sequence>MAFGWAMSGVFFIGHAILERPRGTLQNDRRLRALRISFGKATGKSNAPAGGIAGRRPQKPRFASLGLSRPYATGLIR</sequence>
<evidence type="ECO:0000313" key="1">
    <source>
        <dbReference type="EMBL" id="VFU07157.1"/>
    </source>
</evidence>
<evidence type="ECO:0000313" key="2">
    <source>
        <dbReference type="Proteomes" id="UP000294360"/>
    </source>
</evidence>
<accession>A0A4U8YTU8</accession>
<name>A0A4U8YTU8_METTU</name>
<dbReference type="Proteomes" id="UP000294360">
    <property type="component" value="Chromosome"/>
</dbReference>
<dbReference type="AlphaFoldDB" id="A0A4U8YTU8"/>
<reference evidence="1 2" key="1">
    <citation type="submission" date="2019-03" db="EMBL/GenBank/DDBJ databases">
        <authorList>
            <person name="Kox A.R. M."/>
        </authorList>
    </citation>
    <scope>NUCLEOTIDE SEQUENCE [LARGE SCALE GENOMIC DNA]</scope>
    <source>
        <strain evidence="1">MTUNDRAET4 annotated genome</strain>
    </source>
</reference>
<dbReference type="EMBL" id="LR536450">
    <property type="protein sequence ID" value="VFU07157.1"/>
    <property type="molecule type" value="Genomic_DNA"/>
</dbReference>
<gene>
    <name evidence="1" type="ORF">MTUNDRAET4_0264</name>
</gene>